<evidence type="ECO:0000313" key="1">
    <source>
        <dbReference type="EMBL" id="TCO42095.1"/>
    </source>
</evidence>
<accession>A0A4R2IHB9</accession>
<dbReference type="AlphaFoldDB" id="A0A4R2IHB9"/>
<comment type="caution">
    <text evidence="1">The sequence shown here is derived from an EMBL/GenBank/DDBJ whole genome shotgun (WGS) entry which is preliminary data.</text>
</comment>
<sequence>MSTRDAPACTTGGLTPAEAMAFVAQHGIVLEAARRGAIPSLADAVAGEAIAGNWWAHAQGKLIFAATRAVREAADVLVCRLVDGKISFVHARLWPALARLADRFPRERLARLREVHGSDGRHRVEEIPFPDWLDAATLAAGRRLDEVAARDALAAVLDVPA</sequence>
<dbReference type="RefSeq" id="WP_131995206.1">
    <property type="nucleotide sequence ID" value="NZ_SLWQ01000002.1"/>
</dbReference>
<reference evidence="1 2" key="1">
    <citation type="journal article" date="2015" name="Stand. Genomic Sci.">
        <title>Genomic Encyclopedia of Bacterial and Archaeal Type Strains, Phase III: the genomes of soil and plant-associated and newly described type strains.</title>
        <authorList>
            <person name="Whitman W.B."/>
            <person name="Woyke T."/>
            <person name="Klenk H.P."/>
            <person name="Zhou Y."/>
            <person name="Lilburn T.G."/>
            <person name="Beck B.J."/>
            <person name="De Vos P."/>
            <person name="Vandamme P."/>
            <person name="Eisen J.A."/>
            <person name="Garrity G."/>
            <person name="Hugenholtz P."/>
            <person name="Kyrpides N.C."/>
        </authorList>
    </citation>
    <scope>NUCLEOTIDE SEQUENCE [LARGE SCALE GENOMIC DNA]</scope>
    <source>
        <strain evidence="1 2">A3</strain>
    </source>
</reference>
<name>A0A4R2IHB9_9GAMM</name>
<proteinExistence type="predicted"/>
<gene>
    <name evidence="1" type="ORF">EV148_102454</name>
</gene>
<keyword evidence="2" id="KW-1185">Reference proteome</keyword>
<dbReference type="Proteomes" id="UP000294862">
    <property type="component" value="Unassembled WGS sequence"/>
</dbReference>
<evidence type="ECO:0000313" key="2">
    <source>
        <dbReference type="Proteomes" id="UP000294862"/>
    </source>
</evidence>
<organism evidence="1 2">
    <name type="scientific">Dokdonella fugitiva</name>
    <dbReference type="NCBI Taxonomy" id="328517"/>
    <lineage>
        <taxon>Bacteria</taxon>
        <taxon>Pseudomonadati</taxon>
        <taxon>Pseudomonadota</taxon>
        <taxon>Gammaproteobacteria</taxon>
        <taxon>Lysobacterales</taxon>
        <taxon>Rhodanobacteraceae</taxon>
        <taxon>Dokdonella</taxon>
    </lineage>
</organism>
<dbReference type="OrthoDB" id="8775351at2"/>
<protein>
    <submittedName>
        <fullName evidence="1">Uncharacterized protein</fullName>
    </submittedName>
</protein>
<dbReference type="EMBL" id="SLWQ01000002">
    <property type="protein sequence ID" value="TCO42095.1"/>
    <property type="molecule type" value="Genomic_DNA"/>
</dbReference>